<keyword evidence="1 3" id="KW-0853">WD repeat</keyword>
<dbReference type="PANTHER" id="PTHR15574">
    <property type="entry name" value="WD REPEAT DOMAIN-CONTAINING FAMILY"/>
    <property type="match status" value="1"/>
</dbReference>
<evidence type="ECO:0000256" key="1">
    <source>
        <dbReference type="ARBA" id="ARBA00022574"/>
    </source>
</evidence>
<feature type="compositionally biased region" description="Polar residues" evidence="4">
    <location>
        <begin position="298"/>
        <end position="309"/>
    </location>
</feature>
<dbReference type="InterPro" id="IPR036322">
    <property type="entry name" value="WD40_repeat_dom_sf"/>
</dbReference>
<sequence>MCQPQGIGIFEWTRARRTETTSFYNHVDPFKGSHYLAQRLSNSAKLTGHNGCVNTVSWNADGSRLLSGSDDCHLNIYDVLKRKLLLSFHSSHRSNIFSAKFLPSPCDYKCVSCAGLGSVEFSEFTPSGDYLPHSFNCQNSITYQVTTTPCDPNEFLTCEERGYVRLFDLRIKSSCSCEGCDKDVLYAFPCGVTSLSVHPLSPNYLSLGLGDGTVCLMDRRVTGYNGPEASHQTPTLLGTKACVSRFKPESLSKKPFKITSLQFNETGSELLVNYSEDYLYLFSSCLIGCGGDINTRVSRPSSSRYTASRSETRRKENTSSSSASSKSNFTPPTKRLRLRGDWSDTGPDARPENTQERDEEEREEGGESESRGSRSTFMNRMSHLFARWIDESLSSNSSNLTSVPSTGGTVNSTRDGEVSSVHSEDSSFQLFSDEESDEESSTGDPKTPTASLTTAMASCSTDSPHKARPGVSTSDRGREEEEEEEERGERRRGREKEEEPNKRGRGQSYTRARQVTRSASDGLASPLRSLAVRTLEEEEKEEDREVTPNPGRENTDGGSVENDASTGARVSRGGSRIQLVEGESDSDDLREEREEERDYCSINDEIDDEEQEKDLKVIKSNNQPLMMYQGHRNARTMIKQANFWGNDFIMSGSDCGRIFVWDKWTGEIVNALVGDSHVVNCVQPHPCSCLLATSGIDYDIKLWEPVSDDPCDLSDLDSIILRNETMLQESRNTITVPSSFILHVLAYLNRRRRMRGEENNATDEEESN</sequence>
<dbReference type="KEGG" id="aqu:100637793"/>
<dbReference type="InterPro" id="IPR045151">
    <property type="entry name" value="DCAF8"/>
</dbReference>
<dbReference type="InterPro" id="IPR001680">
    <property type="entry name" value="WD40_rpt"/>
</dbReference>
<dbReference type="eggNOG" id="KOG1310">
    <property type="taxonomic scope" value="Eukaryota"/>
</dbReference>
<dbReference type="EnsemblMetazoa" id="Aqu2.1.33063_001">
    <property type="protein sequence ID" value="Aqu2.1.33063_001"/>
    <property type="gene ID" value="Aqu2.1.33063"/>
</dbReference>
<feature type="repeat" description="WD" evidence="3">
    <location>
        <begin position="46"/>
        <end position="87"/>
    </location>
</feature>
<dbReference type="PROSITE" id="PS50294">
    <property type="entry name" value="WD_REPEATS_REGION"/>
    <property type="match status" value="1"/>
</dbReference>
<protein>
    <submittedName>
        <fullName evidence="5">Uncharacterized protein</fullName>
    </submittedName>
</protein>
<proteinExistence type="predicted"/>
<organism evidence="5">
    <name type="scientific">Amphimedon queenslandica</name>
    <name type="common">Sponge</name>
    <dbReference type="NCBI Taxonomy" id="400682"/>
    <lineage>
        <taxon>Eukaryota</taxon>
        <taxon>Metazoa</taxon>
        <taxon>Porifera</taxon>
        <taxon>Demospongiae</taxon>
        <taxon>Heteroscleromorpha</taxon>
        <taxon>Haplosclerida</taxon>
        <taxon>Niphatidae</taxon>
        <taxon>Amphimedon</taxon>
    </lineage>
</organism>
<dbReference type="OrthoDB" id="4869960at2759"/>
<dbReference type="PROSITE" id="PS50082">
    <property type="entry name" value="WD_REPEATS_2"/>
    <property type="match status" value="2"/>
</dbReference>
<dbReference type="AlphaFoldDB" id="A0A1X7UZ63"/>
<dbReference type="Pfam" id="PF00400">
    <property type="entry name" value="WD40"/>
    <property type="match status" value="2"/>
</dbReference>
<dbReference type="EnsemblMetazoa" id="XM_019995881.1">
    <property type="protein sequence ID" value="XP_019851440.1"/>
    <property type="gene ID" value="LOC100637793"/>
</dbReference>
<accession>A0A1X7UZ63</accession>
<feature type="region of interest" description="Disordered" evidence="4">
    <location>
        <begin position="298"/>
        <end position="376"/>
    </location>
</feature>
<evidence type="ECO:0000256" key="4">
    <source>
        <dbReference type="SAM" id="MobiDB-lite"/>
    </source>
</evidence>
<evidence type="ECO:0000256" key="2">
    <source>
        <dbReference type="ARBA" id="ARBA00022737"/>
    </source>
</evidence>
<evidence type="ECO:0000313" key="5">
    <source>
        <dbReference type="EnsemblMetazoa" id="Aqu2.1.33063_001"/>
    </source>
</evidence>
<keyword evidence="6" id="KW-1185">Reference proteome</keyword>
<evidence type="ECO:0000313" key="6">
    <source>
        <dbReference type="Proteomes" id="UP000007879"/>
    </source>
</evidence>
<dbReference type="Proteomes" id="UP000007879">
    <property type="component" value="Unassembled WGS sequence"/>
</dbReference>
<dbReference type="SUPFAM" id="SSF50978">
    <property type="entry name" value="WD40 repeat-like"/>
    <property type="match status" value="1"/>
</dbReference>
<dbReference type="InParanoid" id="A0A1X7UZ63"/>
<dbReference type="SMART" id="SM00320">
    <property type="entry name" value="WD40"/>
    <property type="match status" value="7"/>
</dbReference>
<dbReference type="InterPro" id="IPR015943">
    <property type="entry name" value="WD40/YVTN_repeat-like_dom_sf"/>
</dbReference>
<evidence type="ECO:0000256" key="3">
    <source>
        <dbReference type="PROSITE-ProRule" id="PRU00221"/>
    </source>
</evidence>
<reference evidence="6" key="1">
    <citation type="journal article" date="2010" name="Nature">
        <title>The Amphimedon queenslandica genome and the evolution of animal complexity.</title>
        <authorList>
            <person name="Srivastava M."/>
            <person name="Simakov O."/>
            <person name="Chapman J."/>
            <person name="Fahey B."/>
            <person name="Gauthier M.E."/>
            <person name="Mitros T."/>
            <person name="Richards G.S."/>
            <person name="Conaco C."/>
            <person name="Dacre M."/>
            <person name="Hellsten U."/>
            <person name="Larroux C."/>
            <person name="Putnam N.H."/>
            <person name="Stanke M."/>
            <person name="Adamska M."/>
            <person name="Darling A."/>
            <person name="Degnan S.M."/>
            <person name="Oakley T.H."/>
            <person name="Plachetzki D.C."/>
            <person name="Zhai Y."/>
            <person name="Adamski M."/>
            <person name="Calcino A."/>
            <person name="Cummins S.F."/>
            <person name="Goodstein D.M."/>
            <person name="Harris C."/>
            <person name="Jackson D.J."/>
            <person name="Leys S.P."/>
            <person name="Shu S."/>
            <person name="Woodcroft B.J."/>
            <person name="Vervoort M."/>
            <person name="Kosik K.S."/>
            <person name="Manning G."/>
            <person name="Degnan B.M."/>
            <person name="Rokhsar D.S."/>
        </authorList>
    </citation>
    <scope>NUCLEOTIDE SEQUENCE [LARGE SCALE GENOMIC DNA]</scope>
</reference>
<feature type="compositionally biased region" description="Polar residues" evidence="4">
    <location>
        <begin position="507"/>
        <end position="519"/>
    </location>
</feature>
<dbReference type="PANTHER" id="PTHR15574:SF39">
    <property type="entry name" value="DDB1- AND CUL4-ASSOCIATED FACTOR 6"/>
    <property type="match status" value="1"/>
</dbReference>
<feature type="compositionally biased region" description="Basic and acidic residues" evidence="4">
    <location>
        <begin position="414"/>
        <end position="425"/>
    </location>
</feature>
<feature type="compositionally biased region" description="Basic and acidic residues" evidence="4">
    <location>
        <begin position="590"/>
        <end position="599"/>
    </location>
</feature>
<feature type="compositionally biased region" description="Basic and acidic residues" evidence="4">
    <location>
        <begin position="487"/>
        <end position="502"/>
    </location>
</feature>
<dbReference type="STRING" id="400682.A0A1X7UZ63"/>
<name>A0A1X7UZ63_AMPQE</name>
<dbReference type="GO" id="GO:0045944">
    <property type="term" value="P:positive regulation of transcription by RNA polymerase II"/>
    <property type="evidence" value="ECO:0007669"/>
    <property type="project" value="TreeGrafter"/>
</dbReference>
<feature type="compositionally biased region" description="Polar residues" evidence="4">
    <location>
        <begin position="442"/>
        <end position="462"/>
    </location>
</feature>
<feature type="compositionally biased region" description="Basic and acidic residues" evidence="4">
    <location>
        <begin position="338"/>
        <end position="356"/>
    </location>
</feature>
<keyword evidence="2" id="KW-0677">Repeat</keyword>
<feature type="compositionally biased region" description="Low complexity" evidence="4">
    <location>
        <begin position="395"/>
        <end position="406"/>
    </location>
</feature>
<dbReference type="GO" id="GO:0005737">
    <property type="term" value="C:cytoplasm"/>
    <property type="evidence" value="ECO:0007669"/>
    <property type="project" value="TreeGrafter"/>
</dbReference>
<reference evidence="5" key="2">
    <citation type="submission" date="2017-05" db="UniProtKB">
        <authorList>
            <consortium name="EnsemblMetazoa"/>
        </authorList>
    </citation>
    <scope>IDENTIFICATION</scope>
</reference>
<feature type="compositionally biased region" description="Acidic residues" evidence="4">
    <location>
        <begin position="432"/>
        <end position="441"/>
    </location>
</feature>
<dbReference type="Gene3D" id="2.130.10.10">
    <property type="entry name" value="YVTN repeat-like/Quinoprotein amine dehydrogenase"/>
    <property type="match status" value="2"/>
</dbReference>
<feature type="compositionally biased region" description="Acidic residues" evidence="4">
    <location>
        <begin position="357"/>
        <end position="367"/>
    </location>
</feature>
<dbReference type="GO" id="GO:0080008">
    <property type="term" value="C:Cul4-RING E3 ubiquitin ligase complex"/>
    <property type="evidence" value="ECO:0007669"/>
    <property type="project" value="TreeGrafter"/>
</dbReference>
<gene>
    <name evidence="5" type="primary">100637793</name>
</gene>
<feature type="region of interest" description="Disordered" evidence="4">
    <location>
        <begin position="395"/>
        <end position="604"/>
    </location>
</feature>
<dbReference type="eggNOG" id="KOG1334">
    <property type="taxonomic scope" value="Eukaryota"/>
</dbReference>
<feature type="repeat" description="WD" evidence="3">
    <location>
        <begin position="672"/>
        <end position="704"/>
    </location>
</feature>